<sequence>MIHGYDLSLPWLAEDIGNTAVVIKQNEGERGLHHLYIGPIKIMNNIKDKQNKLVAFYKQETWRVSHSTEVFTMFTICVSSRNLS</sequence>
<dbReference type="AlphaFoldDB" id="A0A4Y3HUL4"/>
<dbReference type="Proteomes" id="UP000318717">
    <property type="component" value="Unassembled WGS sequence"/>
</dbReference>
<evidence type="ECO:0000313" key="2">
    <source>
        <dbReference type="Proteomes" id="UP000318717"/>
    </source>
</evidence>
<dbReference type="EMBL" id="BJLF01000006">
    <property type="protein sequence ID" value="GEA50747.1"/>
    <property type="molecule type" value="Genomic_DNA"/>
</dbReference>
<organism evidence="1 2">
    <name type="scientific">Vibrio inusitatus NBRC 102082</name>
    <dbReference type="NCBI Taxonomy" id="1219070"/>
    <lineage>
        <taxon>Bacteria</taxon>
        <taxon>Pseudomonadati</taxon>
        <taxon>Pseudomonadota</taxon>
        <taxon>Gammaproteobacteria</taxon>
        <taxon>Vibrionales</taxon>
        <taxon>Vibrionaceae</taxon>
        <taxon>Vibrio</taxon>
    </lineage>
</organism>
<gene>
    <name evidence="1" type="ORF">VIN01S_15510</name>
</gene>
<keyword evidence="2" id="KW-1185">Reference proteome</keyword>
<evidence type="ECO:0000313" key="1">
    <source>
        <dbReference type="EMBL" id="GEA50747.1"/>
    </source>
</evidence>
<reference evidence="1 2" key="1">
    <citation type="submission" date="2019-06" db="EMBL/GenBank/DDBJ databases">
        <title>Whole genome shotgun sequence of Vibrio inusitatus NBRC 102082.</title>
        <authorList>
            <person name="Hosoyama A."/>
            <person name="Uohara A."/>
            <person name="Ohji S."/>
            <person name="Ichikawa N."/>
        </authorList>
    </citation>
    <scope>NUCLEOTIDE SEQUENCE [LARGE SCALE GENOMIC DNA]</scope>
    <source>
        <strain evidence="1 2">NBRC 102082</strain>
    </source>
</reference>
<accession>A0A4Y3HUL4</accession>
<comment type="caution">
    <text evidence="1">The sequence shown here is derived from an EMBL/GenBank/DDBJ whole genome shotgun (WGS) entry which is preliminary data.</text>
</comment>
<name>A0A4Y3HUL4_9VIBR</name>
<proteinExistence type="predicted"/>
<protein>
    <submittedName>
        <fullName evidence="1">Uncharacterized protein</fullName>
    </submittedName>
</protein>